<sequence>MTTVPAPLPDLRTTLVVVVEVSKTAWVIGAHVPGLPGVKVKQRLEPRAEALLDAIARLRPRAADKGGVVERTIAAYESGYSGFWLARILQRAGIAVHVIQPVSVPVDRRARRAKTDAIDVDLLLRTCLAFLRGEPRVCSMVPVPDEEDEDARHPGREREDLVAERIALTNRIGGILTTLGVEGYDPLRRDRRHRLSQLRTALGAPLPAHAEARILRMLDRLELVLAQISALEAQRDAVLERAEQAAPAETMIKRLASLRGIGAQTATLLVREGFVRTFRSAKALGSYAGLVGTPFASGGIEREQGITKAGNRRLRTAVVELAWLWLRYQPGSGLATWLRQRLGEAGGRMRKVLVVALARKLLVALWRFATQGLVPEGTVAKAA</sequence>
<dbReference type="InterPro" id="IPR047650">
    <property type="entry name" value="Transpos_IS110"/>
</dbReference>
<evidence type="ECO:0000313" key="3">
    <source>
        <dbReference type="EMBL" id="TDH60775.1"/>
    </source>
</evidence>
<keyword evidence="4" id="KW-1185">Reference proteome</keyword>
<name>A0A4V3A9W4_9PROT</name>
<dbReference type="Proteomes" id="UP000295096">
    <property type="component" value="Unassembled WGS sequence"/>
</dbReference>
<dbReference type="Pfam" id="PF01548">
    <property type="entry name" value="DEDD_Tnp_IS110"/>
    <property type="match status" value="1"/>
</dbReference>
<evidence type="ECO:0000313" key="4">
    <source>
        <dbReference type="Proteomes" id="UP000295096"/>
    </source>
</evidence>
<gene>
    <name evidence="3" type="ORF">E2C06_20560</name>
</gene>
<evidence type="ECO:0000259" key="2">
    <source>
        <dbReference type="Pfam" id="PF02371"/>
    </source>
</evidence>
<proteinExistence type="predicted"/>
<dbReference type="NCBIfam" id="NF033542">
    <property type="entry name" value="transpos_IS110"/>
    <property type="match status" value="1"/>
</dbReference>
<dbReference type="OrthoDB" id="7459855at2"/>
<evidence type="ECO:0000259" key="1">
    <source>
        <dbReference type="Pfam" id="PF01548"/>
    </source>
</evidence>
<accession>A0A4V3A9W4</accession>
<reference evidence="3 4" key="1">
    <citation type="journal article" date="2016" name="J. Microbiol.">
        <title>Dankookia rubra gen. nov., sp. nov., an alphaproteobacterium isolated from sediment of a shallow stream.</title>
        <authorList>
            <person name="Kim W.H."/>
            <person name="Kim D.H."/>
            <person name="Kang K."/>
            <person name="Ahn T.Y."/>
        </authorList>
    </citation>
    <scope>NUCLEOTIDE SEQUENCE [LARGE SCALE GENOMIC DNA]</scope>
    <source>
        <strain evidence="3 4">JCM30602</strain>
    </source>
</reference>
<feature type="domain" description="Transposase IS116/IS110/IS902 C-terminal" evidence="2">
    <location>
        <begin position="253"/>
        <end position="330"/>
    </location>
</feature>
<organism evidence="3 4">
    <name type="scientific">Dankookia rubra</name>
    <dbReference type="NCBI Taxonomy" id="1442381"/>
    <lineage>
        <taxon>Bacteria</taxon>
        <taxon>Pseudomonadati</taxon>
        <taxon>Pseudomonadota</taxon>
        <taxon>Alphaproteobacteria</taxon>
        <taxon>Acetobacterales</taxon>
        <taxon>Roseomonadaceae</taxon>
        <taxon>Dankookia</taxon>
    </lineage>
</organism>
<dbReference type="InterPro" id="IPR003346">
    <property type="entry name" value="Transposase_20"/>
</dbReference>
<comment type="caution">
    <text evidence="3">The sequence shown here is derived from an EMBL/GenBank/DDBJ whole genome shotgun (WGS) entry which is preliminary data.</text>
</comment>
<dbReference type="GO" id="GO:0006313">
    <property type="term" value="P:DNA transposition"/>
    <property type="evidence" value="ECO:0007669"/>
    <property type="project" value="InterPro"/>
</dbReference>
<dbReference type="InterPro" id="IPR002525">
    <property type="entry name" value="Transp_IS110-like_N"/>
</dbReference>
<dbReference type="EMBL" id="SMSJ01000032">
    <property type="protein sequence ID" value="TDH60775.1"/>
    <property type="molecule type" value="Genomic_DNA"/>
</dbReference>
<dbReference type="PANTHER" id="PTHR33055">
    <property type="entry name" value="TRANSPOSASE FOR INSERTION SEQUENCE ELEMENT IS1111A"/>
    <property type="match status" value="1"/>
</dbReference>
<dbReference type="GO" id="GO:0003677">
    <property type="term" value="F:DNA binding"/>
    <property type="evidence" value="ECO:0007669"/>
    <property type="project" value="InterPro"/>
</dbReference>
<dbReference type="Pfam" id="PF02371">
    <property type="entry name" value="Transposase_20"/>
    <property type="match status" value="1"/>
</dbReference>
<dbReference type="PANTHER" id="PTHR33055:SF3">
    <property type="entry name" value="PUTATIVE TRANSPOSASE FOR IS117-RELATED"/>
    <property type="match status" value="1"/>
</dbReference>
<dbReference type="GO" id="GO:0004803">
    <property type="term" value="F:transposase activity"/>
    <property type="evidence" value="ECO:0007669"/>
    <property type="project" value="InterPro"/>
</dbReference>
<dbReference type="AlphaFoldDB" id="A0A4V3A9W4"/>
<dbReference type="RefSeq" id="WP_133290498.1">
    <property type="nucleotide sequence ID" value="NZ_SMSJ01000032.1"/>
</dbReference>
<feature type="domain" description="Transposase IS110-like N-terminal" evidence="1">
    <location>
        <begin position="75"/>
        <end position="178"/>
    </location>
</feature>
<protein>
    <submittedName>
        <fullName evidence="3">IS110 family transposase</fullName>
    </submittedName>
</protein>